<dbReference type="EMBL" id="VCNI01000001">
    <property type="protein sequence ID" value="TMU56480.1"/>
    <property type="molecule type" value="Genomic_DNA"/>
</dbReference>
<evidence type="ECO:0000313" key="1">
    <source>
        <dbReference type="EMBL" id="TMU56480.1"/>
    </source>
</evidence>
<sequence length="263" mass="29126">MNKKFDFNVLDSMTVKSETLKGLAVEFNPLQADGVTLAVLSDLNKVSIDVYLKRNGGDTEYIFNGYLEDYLLGLYSQTPLLELYKTARGLTYKMFLDFGGILALRGNDQLVVKMRAQNTAFTSLSTAQSSFNVETVPALGPDTPLTVVEGMGIPAGETNVNMILGDNVFRAVAVTDRSNDYFASNAAKFDGVEISGEDFVKNVSKSLLEIENISYLRNNPETVIEDLVLYWEDEPLMGGRLQGKLTQSADPDSKVMVVRRQWM</sequence>
<proteinExistence type="predicted"/>
<evidence type="ECO:0008006" key="3">
    <source>
        <dbReference type="Google" id="ProtNLM"/>
    </source>
</evidence>
<name>A0ABY2WNZ9_9FLAO</name>
<accession>A0ABY2WNZ9</accession>
<protein>
    <recommendedName>
        <fullName evidence="3">Viral coat protein P2 N-terminal domain-containing protein</fullName>
    </recommendedName>
</protein>
<organism evidence="1 2">
    <name type="scientific">Flagellimonas algicola</name>
    <dbReference type="NCBI Taxonomy" id="2583815"/>
    <lineage>
        <taxon>Bacteria</taxon>
        <taxon>Pseudomonadati</taxon>
        <taxon>Bacteroidota</taxon>
        <taxon>Flavobacteriia</taxon>
        <taxon>Flavobacteriales</taxon>
        <taxon>Flavobacteriaceae</taxon>
        <taxon>Flagellimonas</taxon>
    </lineage>
</organism>
<comment type="caution">
    <text evidence="1">The sequence shown here is derived from an EMBL/GenBank/DDBJ whole genome shotgun (WGS) entry which is preliminary data.</text>
</comment>
<evidence type="ECO:0000313" key="2">
    <source>
        <dbReference type="Proteomes" id="UP000751614"/>
    </source>
</evidence>
<keyword evidence="2" id="KW-1185">Reference proteome</keyword>
<gene>
    <name evidence="1" type="ORF">FGG15_02775</name>
</gene>
<dbReference type="Proteomes" id="UP000751614">
    <property type="component" value="Unassembled WGS sequence"/>
</dbReference>
<reference evidence="1 2" key="1">
    <citation type="submission" date="2019-05" db="EMBL/GenBank/DDBJ databases">
        <title>Flagellimonas sp. AsT0115, sp. nov., isolated from a marine red algae, Asparagopsis taxiformis.</title>
        <authorList>
            <person name="Kim J."/>
            <person name="Jeong S.E."/>
            <person name="Jeon C.O."/>
        </authorList>
    </citation>
    <scope>NUCLEOTIDE SEQUENCE [LARGE SCALE GENOMIC DNA]</scope>
    <source>
        <strain evidence="1 2">AsT0115</strain>
    </source>
</reference>
<dbReference type="RefSeq" id="WP_138832976.1">
    <property type="nucleotide sequence ID" value="NZ_VCNI01000001.1"/>
</dbReference>